<dbReference type="Pfam" id="PF12295">
    <property type="entry name" value="Symplekin_C"/>
    <property type="match status" value="1"/>
</dbReference>
<keyword evidence="2" id="KW-0507">mRNA processing</keyword>
<reference evidence="6" key="1">
    <citation type="submission" date="2024-01" db="EMBL/GenBank/DDBJ databases">
        <authorList>
            <person name="Webb A."/>
        </authorList>
    </citation>
    <scope>NUCLEOTIDE SEQUENCE</scope>
    <source>
        <strain evidence="6">Pm1</strain>
    </source>
</reference>
<sequence length="1275" mass="140692">MDNAAEEVAALLEQLQGATSNAEQLQLFHQVQEIVQHRDPSGHERHVLRSALPLLKQVAQVQNAALVASILQFLDHEVTTAASILANTMTTNALQAVRAAAAVMAALYDVCHTVLLLSYSTEKNVVLALHLTLRTLHWSFDVVLQSERNETGGAAMEPKECWDATLRCLDATADIVMNVPEMGPSSRSAVVWLRSWKVLESGVMLLSTAQDASVYRDPMRSNVQPNVCSLDRLKDVAKPIVLVQADLEARGLLLLQRMCEVIGARASETKILLARRELSVAVNSLSLLAAVRPQFMPHVLPILVTLSNTVSTPGTEDAGIQKTVTANLVKLLSHPTAQALSDEVTDVLIAVGASQRAFAAISKSKEHRRRYTSAPTEASLRRARIGKRTAQSITERVENANAHAKRRRVNLSGASAAPVLKEKVTHDGIVNMQAVEVANLVLESFTSDMTAPAPPDLQLELVPSALKTRMSALLAKLATPSSALAIEKSAKRMRDPRLRRDPRLQAQSKEQPALVPIFDDTVVEEVSDWISKNAATIAEPLVSVSEDNVVQVHLKSETVAWQQEMAIDALVRILENEYGVKIRGDEALREGLVCRLAASPWLLSTDENNKLASGSENNLKLPFVYQKILDFVLGDYCVRSTLATNLLCQEYIRASASQLAPHTIESSATSAATVDYRIYRISVNYFFDALQKKMDLSSSADKKLFGVLVAQLPCVSVEILRVIVALFSEKAGIVLGITLLRDLAKERKACQAPCLLILLRYTCHEDEHYRNATIRCVANQLYSVGALKTDIEEFAIKLVNSLREPVPQSEECGVKDEDMLECSNEDENGEKPSIEQPVELKVGEASTWLENQVEQIALAETVSSQELRNYAAKIQEETDLSKPLDSEMEVLRRLELYLALCAKKPSLLTHLVKTYAYASETVRQSIFRAIEKLIKHLKQRGSVNVVAQLHGFESNALGLVCHIIQILSTRGRPNESSSSCTGDLVQQILALYHSHEHIPDSISVLIPVLPSIRGETLFPLLPDLLSLPPARLSVAITRLLEAMPPQVVAPIDLLVALHHVDLKSEPSMQKKVITAINFCVEHRHAFPSDVLLHVCRVLVKEEKISKLALRTLILSVTAYPTLQRDMASLLDILVDRKVWEMEDALWKGFVKCSALIQPASFPLMLHRLPVAQLASLLKEEKDLRVLLREYAFTAGPDDQPLDLSSEVNALLEDLDEGGSVKHESIDDAETPELVVEMEVDDVDPIKVEKDEEADSVFCRDVCLSAMDESENKLRP</sequence>
<name>A0AAV1TD91_9STRA</name>
<dbReference type="AlphaFoldDB" id="A0AAV1TD91"/>
<evidence type="ECO:0000256" key="1">
    <source>
        <dbReference type="ARBA" id="ARBA00004123"/>
    </source>
</evidence>
<comment type="caution">
    <text evidence="6">The sequence shown here is derived from an EMBL/GenBank/DDBJ whole genome shotgun (WGS) entry which is preliminary data.</text>
</comment>
<organism evidence="6 7">
    <name type="scientific">Peronospora matthiolae</name>
    <dbReference type="NCBI Taxonomy" id="2874970"/>
    <lineage>
        <taxon>Eukaryota</taxon>
        <taxon>Sar</taxon>
        <taxon>Stramenopiles</taxon>
        <taxon>Oomycota</taxon>
        <taxon>Peronosporomycetes</taxon>
        <taxon>Peronosporales</taxon>
        <taxon>Peronosporaceae</taxon>
        <taxon>Peronospora</taxon>
    </lineage>
</organism>
<dbReference type="Pfam" id="PF11935">
    <property type="entry name" value="SYMPK_PTA1_N"/>
    <property type="match status" value="1"/>
</dbReference>
<dbReference type="GO" id="GO:0006397">
    <property type="term" value="P:mRNA processing"/>
    <property type="evidence" value="ECO:0007669"/>
    <property type="project" value="UniProtKB-KW"/>
</dbReference>
<keyword evidence="3" id="KW-0539">Nucleus</keyword>
<dbReference type="InterPro" id="IPR022075">
    <property type="entry name" value="Symplekin_C"/>
</dbReference>
<evidence type="ECO:0000256" key="3">
    <source>
        <dbReference type="ARBA" id="ARBA00023242"/>
    </source>
</evidence>
<dbReference type="Proteomes" id="UP001162060">
    <property type="component" value="Unassembled WGS sequence"/>
</dbReference>
<dbReference type="EMBL" id="CAKLBY020000036">
    <property type="protein sequence ID" value="CAK7910982.1"/>
    <property type="molecule type" value="Genomic_DNA"/>
</dbReference>
<dbReference type="GO" id="GO:0005847">
    <property type="term" value="C:mRNA cleavage and polyadenylation specificity factor complex"/>
    <property type="evidence" value="ECO:0007669"/>
    <property type="project" value="TreeGrafter"/>
</dbReference>
<feature type="domain" description="Symplekin C-terminal" evidence="5">
    <location>
        <begin position="1002"/>
        <end position="1179"/>
    </location>
</feature>
<proteinExistence type="predicted"/>
<evidence type="ECO:0000259" key="5">
    <source>
        <dbReference type="Pfam" id="PF12295"/>
    </source>
</evidence>
<dbReference type="InterPro" id="IPR032460">
    <property type="entry name" value="Symplekin/Pta1_N"/>
</dbReference>
<evidence type="ECO:0000313" key="6">
    <source>
        <dbReference type="EMBL" id="CAK7910982.1"/>
    </source>
</evidence>
<evidence type="ECO:0008006" key="8">
    <source>
        <dbReference type="Google" id="ProtNLM"/>
    </source>
</evidence>
<accession>A0AAV1TD91</accession>
<protein>
    <recommendedName>
        <fullName evidence="8">Symplekin</fullName>
    </recommendedName>
</protein>
<evidence type="ECO:0000313" key="7">
    <source>
        <dbReference type="Proteomes" id="UP001162060"/>
    </source>
</evidence>
<dbReference type="PANTHER" id="PTHR15245">
    <property type="entry name" value="SYMPLEKIN-RELATED"/>
    <property type="match status" value="1"/>
</dbReference>
<dbReference type="Gene3D" id="1.25.10.10">
    <property type="entry name" value="Leucine-rich Repeat Variant"/>
    <property type="match status" value="1"/>
</dbReference>
<comment type="subcellular location">
    <subcellularLocation>
        <location evidence="1">Nucleus</location>
    </subcellularLocation>
</comment>
<dbReference type="InterPro" id="IPR021850">
    <property type="entry name" value="Symplekin/Pta1"/>
</dbReference>
<dbReference type="PANTHER" id="PTHR15245:SF20">
    <property type="entry name" value="SYMPLEKIN"/>
    <property type="match status" value="1"/>
</dbReference>
<gene>
    <name evidence="6" type="ORF">PM001_LOCUS4273</name>
</gene>
<feature type="domain" description="Symplekin/Pta1 N-terminal" evidence="4">
    <location>
        <begin position="189"/>
        <end position="367"/>
    </location>
</feature>
<evidence type="ECO:0000259" key="4">
    <source>
        <dbReference type="Pfam" id="PF11935"/>
    </source>
</evidence>
<dbReference type="InterPro" id="IPR011989">
    <property type="entry name" value="ARM-like"/>
</dbReference>
<evidence type="ECO:0000256" key="2">
    <source>
        <dbReference type="ARBA" id="ARBA00022664"/>
    </source>
</evidence>